<dbReference type="Pfam" id="PF26222">
    <property type="entry name" value="DUF8048"/>
    <property type="match status" value="1"/>
</dbReference>
<gene>
    <name evidence="2" type="ORF">ACFO5R_18400</name>
</gene>
<organism evidence="2 3">
    <name type="scientific">Halosolutus amylolyticus</name>
    <dbReference type="NCBI Taxonomy" id="2932267"/>
    <lineage>
        <taxon>Archaea</taxon>
        <taxon>Methanobacteriati</taxon>
        <taxon>Methanobacteriota</taxon>
        <taxon>Stenosarchaea group</taxon>
        <taxon>Halobacteria</taxon>
        <taxon>Halobacteriales</taxon>
        <taxon>Natrialbaceae</taxon>
        <taxon>Halosolutus</taxon>
    </lineage>
</organism>
<dbReference type="Proteomes" id="UP001595898">
    <property type="component" value="Unassembled WGS sequence"/>
</dbReference>
<feature type="domain" description="DUF8048" evidence="1">
    <location>
        <begin position="5"/>
        <end position="118"/>
    </location>
</feature>
<proteinExistence type="predicted"/>
<sequence>MAGEPIEGQVLLLTAAKASVAGSRLPDLVDLTQELLAGERDRYRREYERVYDGESFEAFLVDPGHWKTIGDELGFEGRELSAVRRAHEEQLLRVGRRCDRESEFETALEIREPVLVGTGDGGE</sequence>
<protein>
    <recommendedName>
        <fullName evidence="1">DUF8048 domain-containing protein</fullName>
    </recommendedName>
</protein>
<dbReference type="RefSeq" id="WP_250142074.1">
    <property type="nucleotide sequence ID" value="NZ_JALIQP010000005.1"/>
</dbReference>
<reference evidence="2 3" key="1">
    <citation type="journal article" date="2019" name="Int. J. Syst. Evol. Microbiol.">
        <title>The Global Catalogue of Microorganisms (GCM) 10K type strain sequencing project: providing services to taxonomists for standard genome sequencing and annotation.</title>
        <authorList>
            <consortium name="The Broad Institute Genomics Platform"/>
            <consortium name="The Broad Institute Genome Sequencing Center for Infectious Disease"/>
            <person name="Wu L."/>
            <person name="Ma J."/>
        </authorList>
    </citation>
    <scope>NUCLEOTIDE SEQUENCE [LARGE SCALE GENOMIC DNA]</scope>
    <source>
        <strain evidence="2 3">WLHS5</strain>
    </source>
</reference>
<dbReference type="AlphaFoldDB" id="A0ABD5PVB5"/>
<evidence type="ECO:0000259" key="1">
    <source>
        <dbReference type="Pfam" id="PF26222"/>
    </source>
</evidence>
<name>A0ABD5PVB5_9EURY</name>
<accession>A0ABD5PVB5</accession>
<evidence type="ECO:0000313" key="2">
    <source>
        <dbReference type="EMBL" id="MFC4543901.1"/>
    </source>
</evidence>
<comment type="caution">
    <text evidence="2">The sequence shown here is derived from an EMBL/GenBank/DDBJ whole genome shotgun (WGS) entry which is preliminary data.</text>
</comment>
<dbReference type="InterPro" id="IPR058361">
    <property type="entry name" value="DUF8048"/>
</dbReference>
<keyword evidence="3" id="KW-1185">Reference proteome</keyword>
<evidence type="ECO:0000313" key="3">
    <source>
        <dbReference type="Proteomes" id="UP001595898"/>
    </source>
</evidence>
<dbReference type="EMBL" id="JBHSFA010000009">
    <property type="protein sequence ID" value="MFC4543901.1"/>
    <property type="molecule type" value="Genomic_DNA"/>
</dbReference>